<dbReference type="Proteomes" id="UP000664218">
    <property type="component" value="Unassembled WGS sequence"/>
</dbReference>
<comment type="caution">
    <text evidence="1">The sequence shown here is derived from an EMBL/GenBank/DDBJ whole genome shotgun (WGS) entry which is preliminary data.</text>
</comment>
<organism evidence="1 2">
    <name type="scientific">Proteiniclasticum aestuarii</name>
    <dbReference type="NCBI Taxonomy" id="2817862"/>
    <lineage>
        <taxon>Bacteria</taxon>
        <taxon>Bacillati</taxon>
        <taxon>Bacillota</taxon>
        <taxon>Clostridia</taxon>
        <taxon>Eubacteriales</taxon>
        <taxon>Clostridiaceae</taxon>
        <taxon>Proteiniclasticum</taxon>
    </lineage>
</organism>
<dbReference type="EMBL" id="JAFNJU010000009">
    <property type="protein sequence ID" value="MBO1265724.1"/>
    <property type="molecule type" value="Genomic_DNA"/>
</dbReference>
<evidence type="ECO:0000313" key="1">
    <source>
        <dbReference type="EMBL" id="MBO1265724.1"/>
    </source>
</evidence>
<accession>A0A939KHP6</accession>
<protein>
    <submittedName>
        <fullName evidence="1">Uncharacterized protein</fullName>
    </submittedName>
</protein>
<keyword evidence="2" id="KW-1185">Reference proteome</keyword>
<gene>
    <name evidence="1" type="ORF">J3A84_11850</name>
</gene>
<sequence length="134" mass="15693">MGFKDKLQKYYADNYMKKYGDRITQAYGTVLSVKVEEKKYLWIFNVLKATIILKPDGSKNVVRSVYKAKRWFKKPDFIAVNQGNVILLQALKGKKGSDNSDVLEIKNIRNVTTRRDLFKIDAPMPKRQVQYKRK</sequence>
<dbReference type="RefSeq" id="WP_207600249.1">
    <property type="nucleotide sequence ID" value="NZ_JAFNJU010000009.1"/>
</dbReference>
<evidence type="ECO:0000313" key="2">
    <source>
        <dbReference type="Proteomes" id="UP000664218"/>
    </source>
</evidence>
<proteinExistence type="predicted"/>
<reference evidence="1" key="1">
    <citation type="submission" date="2021-03" db="EMBL/GenBank/DDBJ databases">
        <title>Proteiniclasticum marinus sp. nov., isolated from tidal flat sediment.</title>
        <authorList>
            <person name="Namirimu T."/>
            <person name="Yang J.-A."/>
            <person name="Yang S.-H."/>
            <person name="Kim Y.-J."/>
            <person name="Kwon K.K."/>
        </authorList>
    </citation>
    <scope>NUCLEOTIDE SEQUENCE</scope>
    <source>
        <strain evidence="1">SCR006</strain>
    </source>
</reference>
<name>A0A939KHP6_9CLOT</name>
<dbReference type="AlphaFoldDB" id="A0A939KHP6"/>